<dbReference type="EnsemblMetazoa" id="PPA16681.1">
    <property type="protein sequence ID" value="PPA16681.1"/>
    <property type="gene ID" value="WBGene00106235"/>
</dbReference>
<feature type="compositionally biased region" description="Low complexity" evidence="2">
    <location>
        <begin position="322"/>
        <end position="346"/>
    </location>
</feature>
<accession>A0A2A6BXD2</accession>
<dbReference type="PROSITE" id="PS51934">
    <property type="entry name" value="LRAT"/>
    <property type="match status" value="1"/>
</dbReference>
<organism evidence="4 5">
    <name type="scientific">Pristionchus pacificus</name>
    <name type="common">Parasitic nematode worm</name>
    <dbReference type="NCBI Taxonomy" id="54126"/>
    <lineage>
        <taxon>Eukaryota</taxon>
        <taxon>Metazoa</taxon>
        <taxon>Ecdysozoa</taxon>
        <taxon>Nematoda</taxon>
        <taxon>Chromadorea</taxon>
        <taxon>Rhabditida</taxon>
        <taxon>Rhabditina</taxon>
        <taxon>Diplogasteromorpha</taxon>
        <taxon>Diplogasteroidea</taxon>
        <taxon>Neodiplogasteridae</taxon>
        <taxon>Pristionchus</taxon>
    </lineage>
</organism>
<keyword evidence="5" id="KW-1185">Reference proteome</keyword>
<feature type="short sequence motif" description="GXSXG" evidence="1">
    <location>
        <begin position="429"/>
        <end position="433"/>
    </location>
</feature>
<dbReference type="AlphaFoldDB" id="A0A2A6BXD2"/>
<dbReference type="GO" id="GO:0016020">
    <property type="term" value="C:membrane"/>
    <property type="evidence" value="ECO:0000318"/>
    <property type="project" value="GO_Central"/>
</dbReference>
<sequence>MGLIFLLLLTVLLSEAASELNLRKGKAQTATEVPLLDLVVLSTTFYKHFGMRTEWMRCDELYPLLAVGDLIELVGANPVLKEFKFQHWAIYSGQINGTHFIVNYHLDPVHLDLGTVIDEPLNGEFDNRLCRINNREDWIDAPYRPWLAIDRARSLIGKFPGRYNLHDNNCEHLVRWSRNGIRKSLQIVKRGLEQKIKVNKGQPVKRFILQGAIDKAGTVFHHFANVLANDWIYKHYTDECENLDADIEKFRPLLDEETVNEMMKSQETRLSPFPKDEKHPDDFREVEAESRESSSSSQSQTRRRKRDRIRDFARRCKNRVRSNGSNSSESSDESSGAKSSGSAESATRGLGLAGEKTAISAASSTSLVDTTKKREYCRPPICQIPLKDHADLGLSFAGCGFLALYHFGVIKCLMRNGKTLMSRVRRVSGASAGSLVAAILVLAPEELDASMEALYDMGDRIHSLPFGALTPGFYLGKELAEVVERFIPGDISHGNHSLFISLTGHKTRVNRLVSEYPSRAYLIRCLEGSCFIPVYSAGIKAPVPEIDGQVSPLGCDCDITPPAGKVVFDWKMTIANQHMKVNLRNIKRGAQTLFPPSRATLKHFYNQGYRDAFKFLLANDMLERDSGSEV</sequence>
<feature type="signal peptide" evidence="3">
    <location>
        <begin position="1"/>
        <end position="16"/>
    </location>
</feature>
<dbReference type="GO" id="GO:0005737">
    <property type="term" value="C:cytoplasm"/>
    <property type="evidence" value="ECO:0000318"/>
    <property type="project" value="GO_Central"/>
</dbReference>
<dbReference type="GO" id="GO:0055088">
    <property type="term" value="P:lipid homeostasis"/>
    <property type="evidence" value="ECO:0000318"/>
    <property type="project" value="GO_Central"/>
</dbReference>
<dbReference type="GO" id="GO:0004806">
    <property type="term" value="F:triacylglycerol lipase activity"/>
    <property type="evidence" value="ECO:0000318"/>
    <property type="project" value="GO_Central"/>
</dbReference>
<dbReference type="Gene3D" id="3.40.1090.10">
    <property type="entry name" value="Cytosolic phospholipase A2 catalytic domain"/>
    <property type="match status" value="1"/>
</dbReference>
<dbReference type="PROSITE" id="PS51635">
    <property type="entry name" value="PNPLA"/>
    <property type="match status" value="1"/>
</dbReference>
<feature type="chain" id="PRO_5043512150" evidence="3">
    <location>
        <begin position="17"/>
        <end position="630"/>
    </location>
</feature>
<protein>
    <submittedName>
        <fullName evidence="4">PNPLA domain-containing protein</fullName>
    </submittedName>
</protein>
<proteinExistence type="predicted"/>
<dbReference type="PANTHER" id="PTHR12406">
    <property type="entry name" value="CALCIUM-INDEPENDENT PHOSPHOLIPASE A2 IPLA2 -RELATED"/>
    <property type="match status" value="1"/>
</dbReference>
<accession>A0A8R1YFE7</accession>
<evidence type="ECO:0000256" key="2">
    <source>
        <dbReference type="SAM" id="MobiDB-lite"/>
    </source>
</evidence>
<evidence type="ECO:0000256" key="3">
    <source>
        <dbReference type="SAM" id="SignalP"/>
    </source>
</evidence>
<dbReference type="InterPro" id="IPR033562">
    <property type="entry name" value="PLPL"/>
</dbReference>
<feature type="region of interest" description="Disordered" evidence="2">
    <location>
        <begin position="262"/>
        <end position="350"/>
    </location>
</feature>
<dbReference type="PANTHER" id="PTHR12406:SF38">
    <property type="entry name" value="PNPLA DOMAIN-CONTAINING PROTEIN"/>
    <property type="match status" value="1"/>
</dbReference>
<reference evidence="5" key="1">
    <citation type="journal article" date="2008" name="Nat. Genet.">
        <title>The Pristionchus pacificus genome provides a unique perspective on nematode lifestyle and parasitism.</title>
        <authorList>
            <person name="Dieterich C."/>
            <person name="Clifton S.W."/>
            <person name="Schuster L.N."/>
            <person name="Chinwalla A."/>
            <person name="Delehaunty K."/>
            <person name="Dinkelacker I."/>
            <person name="Fulton L."/>
            <person name="Fulton R."/>
            <person name="Godfrey J."/>
            <person name="Minx P."/>
            <person name="Mitreva M."/>
            <person name="Roeseler W."/>
            <person name="Tian H."/>
            <person name="Witte H."/>
            <person name="Yang S.P."/>
            <person name="Wilson R.K."/>
            <person name="Sommer R.J."/>
        </authorList>
    </citation>
    <scope>NUCLEOTIDE SEQUENCE [LARGE SCALE GENOMIC DNA]</scope>
    <source>
        <strain evidence="5">PS312</strain>
    </source>
</reference>
<dbReference type="InterPro" id="IPR002641">
    <property type="entry name" value="PNPLA_dom"/>
</dbReference>
<dbReference type="Pfam" id="PF04970">
    <property type="entry name" value="LRAT"/>
    <property type="match status" value="1"/>
</dbReference>
<evidence type="ECO:0000256" key="1">
    <source>
        <dbReference type="PROSITE-ProRule" id="PRU01161"/>
    </source>
</evidence>
<dbReference type="SUPFAM" id="SSF52151">
    <property type="entry name" value="FabD/lysophospholipase-like"/>
    <property type="match status" value="1"/>
</dbReference>
<evidence type="ECO:0000313" key="4">
    <source>
        <dbReference type="EnsemblMetazoa" id="PPA16681.1"/>
    </source>
</evidence>
<dbReference type="InterPro" id="IPR016035">
    <property type="entry name" value="Acyl_Trfase/lysoPLipase"/>
</dbReference>
<dbReference type="Gene3D" id="3.90.1720.10">
    <property type="entry name" value="endopeptidase domain like (from Nostoc punctiforme)"/>
    <property type="match status" value="1"/>
</dbReference>
<dbReference type="GO" id="GO:0019433">
    <property type="term" value="P:triglyceride catabolic process"/>
    <property type="evidence" value="ECO:0000318"/>
    <property type="project" value="GO_Central"/>
</dbReference>
<dbReference type="InterPro" id="IPR007053">
    <property type="entry name" value="LRAT_dom"/>
</dbReference>
<comment type="caution">
    <text evidence="1">Lacks conserved residue(s) required for the propagation of feature annotation.</text>
</comment>
<keyword evidence="3" id="KW-0732">Signal</keyword>
<feature type="compositionally biased region" description="Basic and acidic residues" evidence="2">
    <location>
        <begin position="274"/>
        <end position="292"/>
    </location>
</feature>
<gene>
    <name evidence="4" type="primary">WBGene00106235</name>
</gene>
<name>A0A2A6BXD2_PRIPA</name>
<dbReference type="Proteomes" id="UP000005239">
    <property type="component" value="Unassembled WGS sequence"/>
</dbReference>
<reference evidence="4" key="2">
    <citation type="submission" date="2022-06" db="UniProtKB">
        <authorList>
            <consortium name="EnsemblMetazoa"/>
        </authorList>
    </citation>
    <scope>IDENTIFICATION</scope>
    <source>
        <strain evidence="4">PS312</strain>
    </source>
</reference>
<dbReference type="GO" id="GO:0005811">
    <property type="term" value="C:lipid droplet"/>
    <property type="evidence" value="ECO:0000318"/>
    <property type="project" value="GO_Central"/>
</dbReference>
<dbReference type="Pfam" id="PF01734">
    <property type="entry name" value="Patatin"/>
    <property type="match status" value="1"/>
</dbReference>
<evidence type="ECO:0000313" key="5">
    <source>
        <dbReference type="Proteomes" id="UP000005239"/>
    </source>
</evidence>